<evidence type="ECO:0000313" key="6">
    <source>
        <dbReference type="Proteomes" id="UP000697995"/>
    </source>
</evidence>
<dbReference type="Gene3D" id="3.50.50.60">
    <property type="entry name" value="FAD/NAD(P)-binding domain"/>
    <property type="match status" value="1"/>
</dbReference>
<dbReference type="InterPro" id="IPR002938">
    <property type="entry name" value="FAD-bd"/>
</dbReference>
<dbReference type="Gene3D" id="3.30.9.30">
    <property type="match status" value="1"/>
</dbReference>
<feature type="domain" description="FAD-binding" evidence="4">
    <location>
        <begin position="23"/>
        <end position="375"/>
    </location>
</feature>
<keyword evidence="3" id="KW-0472">Membrane</keyword>
<keyword evidence="3" id="KW-1133">Transmembrane helix</keyword>
<dbReference type="EMBL" id="NRSG01000214">
    <property type="protein sequence ID" value="MBK1660809.1"/>
    <property type="molecule type" value="Genomic_DNA"/>
</dbReference>
<keyword evidence="2" id="KW-0503">Monooxygenase</keyword>
<evidence type="ECO:0000256" key="3">
    <source>
        <dbReference type="SAM" id="Phobius"/>
    </source>
</evidence>
<feature type="transmembrane region" description="Helical" evidence="3">
    <location>
        <begin position="20"/>
        <end position="37"/>
    </location>
</feature>
<gene>
    <name evidence="5" type="ORF">CKO45_21540</name>
</gene>
<organism evidence="5 6">
    <name type="scientific">Paracraurococcus ruber</name>
    <dbReference type="NCBI Taxonomy" id="77675"/>
    <lineage>
        <taxon>Bacteria</taxon>
        <taxon>Pseudomonadati</taxon>
        <taxon>Pseudomonadota</taxon>
        <taxon>Alphaproteobacteria</taxon>
        <taxon>Acetobacterales</taxon>
        <taxon>Roseomonadaceae</taxon>
        <taxon>Paracraurococcus</taxon>
    </lineage>
</organism>
<dbReference type="InterPro" id="IPR036188">
    <property type="entry name" value="FAD/NAD-bd_sf"/>
</dbReference>
<dbReference type="SUPFAM" id="SSF54373">
    <property type="entry name" value="FAD-linked reductases, C-terminal domain"/>
    <property type="match status" value="1"/>
</dbReference>
<dbReference type="Pfam" id="PF01494">
    <property type="entry name" value="FAD_binding_3"/>
    <property type="match status" value="1"/>
</dbReference>
<dbReference type="InterPro" id="IPR050493">
    <property type="entry name" value="FAD-dep_Monooxygenase_BioMet"/>
</dbReference>
<evidence type="ECO:0000256" key="2">
    <source>
        <dbReference type="ARBA" id="ARBA00023033"/>
    </source>
</evidence>
<keyword evidence="3" id="KW-0812">Transmembrane</keyword>
<proteinExistence type="predicted"/>
<comment type="caution">
    <text evidence="5">The sequence shown here is derived from an EMBL/GenBank/DDBJ whole genome shotgun (WGS) entry which is preliminary data.</text>
</comment>
<name>A0ABS1D215_9PROT</name>
<dbReference type="PANTHER" id="PTHR13789:SF268">
    <property type="entry name" value="5-METHYLPHENAZINE-1-CARBOXYLATE 1-MONOOXYGENASE"/>
    <property type="match status" value="1"/>
</dbReference>
<keyword evidence="1" id="KW-0560">Oxidoreductase</keyword>
<dbReference type="SUPFAM" id="SSF51905">
    <property type="entry name" value="FAD/NAD(P)-binding domain"/>
    <property type="match status" value="1"/>
</dbReference>
<dbReference type="Proteomes" id="UP000697995">
    <property type="component" value="Unassembled WGS sequence"/>
</dbReference>
<accession>A0ABS1D215</accession>
<evidence type="ECO:0000256" key="1">
    <source>
        <dbReference type="ARBA" id="ARBA00023002"/>
    </source>
</evidence>
<dbReference type="PRINTS" id="PR00420">
    <property type="entry name" value="RNGMNOXGNASE"/>
</dbReference>
<dbReference type="PANTHER" id="PTHR13789">
    <property type="entry name" value="MONOOXYGENASE"/>
    <property type="match status" value="1"/>
</dbReference>
<keyword evidence="6" id="KW-1185">Reference proteome</keyword>
<protein>
    <submittedName>
        <fullName evidence="5">Flavin-dependent oxidoreductase</fullName>
    </submittedName>
</protein>
<reference evidence="5 6" key="1">
    <citation type="journal article" date="2020" name="Microorganisms">
        <title>Osmotic Adaptation and Compatible Solute Biosynthesis of Phototrophic Bacteria as Revealed from Genome Analyses.</title>
        <authorList>
            <person name="Imhoff J.F."/>
            <person name="Rahn T."/>
            <person name="Kunzel S."/>
            <person name="Keller A."/>
            <person name="Neulinger S.C."/>
        </authorList>
    </citation>
    <scope>NUCLEOTIDE SEQUENCE [LARGE SCALE GENOMIC DNA]</scope>
    <source>
        <strain evidence="5 6">DSM 15382</strain>
    </source>
</reference>
<evidence type="ECO:0000259" key="4">
    <source>
        <dbReference type="Pfam" id="PF01494"/>
    </source>
</evidence>
<dbReference type="NCBIfam" id="NF005720">
    <property type="entry name" value="PRK07538.1"/>
    <property type="match status" value="1"/>
</dbReference>
<evidence type="ECO:0000313" key="5">
    <source>
        <dbReference type="EMBL" id="MBK1660809.1"/>
    </source>
</evidence>
<sequence>MRRGRPPTWHGPARRRERAVAGILVIGGGIGGLTLALCLHRQGIPCTVLEAAAEIRPLGVGVNILPHAAAELARLGLAEELQRLGVAPAEARFFNRFGQHVHAEPLGRAAGYDHPQLSLHRADLHGALLAAVRERLGEGAVRLDHRVARVEQDEQGVTVVFTPGRGGAMPPPLRGSVAIGADGIHSALRRQLYPAEGEPKYTGYNMWRGVTRWPPFLGGAAMTRAGWLKTGKMVLYPIRDHADGTQLLNWVFEVETETHRSRRDWNRPGEVEDILPWVRDWAFDWLDVPAMLRASEVVLEFPMVDQDPLPRWTFGRVTLLGDAAHPMVPRGSNGAGQSILDARCLADLLARHGEDAEAALRAYEAVRLPATTQVVLTNRTNPPDAILREVFLRTSDRPFGRIEEVMSREEMLAITGGYKRVAGYDLATLQAHRG</sequence>